<keyword evidence="4" id="KW-1185">Reference proteome</keyword>
<dbReference type="PANTHER" id="PTHR23028">
    <property type="entry name" value="ACETYLTRANSFERASE"/>
    <property type="match status" value="1"/>
</dbReference>
<dbReference type="PANTHER" id="PTHR23028:SF131">
    <property type="entry name" value="BLR2367 PROTEIN"/>
    <property type="match status" value="1"/>
</dbReference>
<dbReference type="Pfam" id="PF01757">
    <property type="entry name" value="Acyl_transf_3"/>
    <property type="match status" value="1"/>
</dbReference>
<sequence length="342" mass="38003">MLLSIQYLRGLAAILVLLYHASHKQVQISGNGHEWQFGSSGVDLFFVISGFIMCHVTAHKKIRPVDFIRARVKRIIPLYWTLSLAALAIYLIKPNLVNSSGGTTSIINSFTLIPNGEKYLIQNGWTLSYEFLFYTIFSLTLFKWCKLRIPLATFAILALVITGSVLSPENATLQFVTSKMLVEFLMGMIAFIYVNCSYRNALVDAMLLVTGATALYAASLIPHLAQRVVWYGVPHALLLTGLVSAERLMQRTSSWRAGRLMRLIGDASFSIYLTHPFVIAAIGIAIKRLHLQGFGVLSLVIMTTASIISGYLCFTLLETPLNHAVQRVFPGSTHRLNSFSVK</sequence>
<accession>A0ABX5MGX8</accession>
<feature type="transmembrane region" description="Helical" evidence="1">
    <location>
        <begin position="201"/>
        <end position="222"/>
    </location>
</feature>
<organism evidence="3 4">
    <name type="scientific">Paraburkholderia tropica</name>
    <dbReference type="NCBI Taxonomy" id="92647"/>
    <lineage>
        <taxon>Bacteria</taxon>
        <taxon>Pseudomonadati</taxon>
        <taxon>Pseudomonadota</taxon>
        <taxon>Betaproteobacteria</taxon>
        <taxon>Burkholderiales</taxon>
        <taxon>Burkholderiaceae</taxon>
        <taxon>Paraburkholderia</taxon>
    </lineage>
</organism>
<feature type="transmembrane region" description="Helical" evidence="1">
    <location>
        <begin position="75"/>
        <end position="92"/>
    </location>
</feature>
<feature type="transmembrane region" description="Helical" evidence="1">
    <location>
        <begin position="149"/>
        <end position="167"/>
    </location>
</feature>
<dbReference type="InterPro" id="IPR050879">
    <property type="entry name" value="Acyltransferase_3"/>
</dbReference>
<feature type="transmembrane region" description="Helical" evidence="1">
    <location>
        <begin position="292"/>
        <end position="317"/>
    </location>
</feature>
<keyword evidence="1" id="KW-1133">Transmembrane helix</keyword>
<name>A0ABX5MGX8_9BURK</name>
<comment type="caution">
    <text evidence="3">The sequence shown here is derived from an EMBL/GenBank/DDBJ whole genome shotgun (WGS) entry which is preliminary data.</text>
</comment>
<reference evidence="3 4" key="1">
    <citation type="submission" date="2018-05" db="EMBL/GenBank/DDBJ databases">
        <title>Genomic Encyclopedia of Type Strains, Phase IV (KMG-V): Genome sequencing to study the core and pangenomes of soil and plant-associated prokaryotes.</title>
        <authorList>
            <person name="Whitman W."/>
        </authorList>
    </citation>
    <scope>NUCLEOTIDE SEQUENCE [LARGE SCALE GENOMIC DNA]</scope>
    <source>
        <strain evidence="3 4">SIr-6563</strain>
    </source>
</reference>
<evidence type="ECO:0000259" key="2">
    <source>
        <dbReference type="Pfam" id="PF01757"/>
    </source>
</evidence>
<protein>
    <submittedName>
        <fullName evidence="3">Peptidoglycan/LPS O-acetylase OafA/YrhL</fullName>
    </submittedName>
</protein>
<proteinExistence type="predicted"/>
<keyword evidence="1" id="KW-0812">Transmembrane</keyword>
<feature type="transmembrane region" description="Helical" evidence="1">
    <location>
        <begin position="228"/>
        <end position="248"/>
    </location>
</feature>
<feature type="transmembrane region" description="Helical" evidence="1">
    <location>
        <begin position="173"/>
        <end position="194"/>
    </location>
</feature>
<dbReference type="Proteomes" id="UP000247515">
    <property type="component" value="Unassembled WGS sequence"/>
</dbReference>
<dbReference type="EMBL" id="QJJV01000021">
    <property type="protein sequence ID" value="PXX10559.1"/>
    <property type="molecule type" value="Genomic_DNA"/>
</dbReference>
<evidence type="ECO:0000313" key="4">
    <source>
        <dbReference type="Proteomes" id="UP000247515"/>
    </source>
</evidence>
<feature type="transmembrane region" description="Helical" evidence="1">
    <location>
        <begin position="7"/>
        <end position="23"/>
    </location>
</feature>
<feature type="domain" description="Acyltransferase 3" evidence="2">
    <location>
        <begin position="4"/>
        <end position="310"/>
    </location>
</feature>
<evidence type="ECO:0000256" key="1">
    <source>
        <dbReference type="SAM" id="Phobius"/>
    </source>
</evidence>
<dbReference type="InterPro" id="IPR002656">
    <property type="entry name" value="Acyl_transf_3_dom"/>
</dbReference>
<feature type="transmembrane region" description="Helical" evidence="1">
    <location>
        <begin position="269"/>
        <end position="286"/>
    </location>
</feature>
<evidence type="ECO:0000313" key="3">
    <source>
        <dbReference type="EMBL" id="PXX10559.1"/>
    </source>
</evidence>
<gene>
    <name evidence="3" type="ORF">C7400_12134</name>
</gene>
<dbReference type="RefSeq" id="WP_110328833.1">
    <property type="nucleotide sequence ID" value="NZ_CAJMYO010000021.1"/>
</dbReference>
<keyword evidence="1" id="KW-0472">Membrane</keyword>
<feature type="transmembrane region" description="Helical" evidence="1">
    <location>
        <begin position="35"/>
        <end position="54"/>
    </location>
</feature>
<feature type="transmembrane region" description="Helical" evidence="1">
    <location>
        <begin position="124"/>
        <end position="142"/>
    </location>
</feature>